<evidence type="ECO:0000313" key="1">
    <source>
        <dbReference type="EMBL" id="QES51942.1"/>
    </source>
</evidence>
<dbReference type="EMBL" id="CP029190">
    <property type="protein sequence ID" value="QES51942.1"/>
    <property type="molecule type" value="Genomic_DNA"/>
</dbReference>
<sequence length="791" mass="85109">MLTYWDVLHAPVDKLKTAVDDWSAMASKLALLAADARDGMQSKADKADWAGVNAEVSQAFIRKVAKEFDDAAKEAKGIHRLLLDGYTAFKKAKDALQAIVDGAEKAGIVVDSQGLVTARYPVSADATTRHDPDMDQARAKEKAGLDAWTERIRAIVAGCTADDESLRLALAANVGDAHDFTAPKYASLDAEEAQRAYELAAKGAKGEGLTHAELQQLNQLLAANQSSVEFTTSFYEKLGPKGTLDLFAQMSTDTYTTAGPKEEQLKDVQDLQRNLGLTLATATDPDSKILIPGGNGVPVNPLGDWSAEFRKLGTQKLPLFPGDTMGVYGYQALAGILRYGDYDPRFLNPIAGHVVQLREQNPHMFADNKRDAWQQNIFNPSGLNGAGYDPLTGILEALGHSPEASKQFFTEEPPTAYNTDGTVKVGAQPDLGKEDGQPIRNYLEYFAREGGAESFPDVGRNDPNNMKGTEAYLPSALGHALESATLGHAWDDPRPVLVQDETTAKLTQSVMETYSDAKLLKEQEALAESMGRIGAGYIDDLHWALDNGGQQSVFAPRTDPESHATVSREVAIDFLTALGQHPDAYETVSVAEQISTTASLDAMLRSDRNAPLPDQGPALFVIQTGAEVQGLLDHARGEQIKAEGEKAYEAYEKAHEKMKTWIELGTGAVVGAGFAALPAATATVGAAAILVPVAMDSGASVVEQTINDTLGKYSETRLEATKESIEDQIHQDVKDIYLAGERRFEAPVNRYIALQYIDPKHSTAFALIGAAKAGYAMGNDRAAQTGNPPQT</sequence>
<gene>
    <name evidence="1" type="ORF">DEJ50_33010</name>
</gene>
<dbReference type="AlphaFoldDB" id="A0A5P2D9V4"/>
<dbReference type="RefSeq" id="WP_150211681.1">
    <property type="nucleotide sequence ID" value="NZ_CP029190.1"/>
</dbReference>
<proteinExistence type="predicted"/>
<dbReference type="Proteomes" id="UP000325211">
    <property type="component" value="Chromosome"/>
</dbReference>
<protein>
    <submittedName>
        <fullName evidence="1">Uncharacterized protein</fullName>
    </submittedName>
</protein>
<organism evidence="1 2">
    <name type="scientific">Streptomyces venezuelae</name>
    <dbReference type="NCBI Taxonomy" id="54571"/>
    <lineage>
        <taxon>Bacteria</taxon>
        <taxon>Bacillati</taxon>
        <taxon>Actinomycetota</taxon>
        <taxon>Actinomycetes</taxon>
        <taxon>Kitasatosporales</taxon>
        <taxon>Streptomycetaceae</taxon>
        <taxon>Streptomyces</taxon>
    </lineage>
</organism>
<accession>A0A5P2D9V4</accession>
<dbReference type="OrthoDB" id="3846417at2"/>
<evidence type="ECO:0000313" key="2">
    <source>
        <dbReference type="Proteomes" id="UP000325211"/>
    </source>
</evidence>
<name>A0A5P2D9V4_STRVZ</name>
<reference evidence="1 2" key="1">
    <citation type="submission" date="2018-05" db="EMBL/GenBank/DDBJ databases">
        <title>Streptomyces venezuelae.</title>
        <authorList>
            <person name="Kim W."/>
            <person name="Lee N."/>
            <person name="Cho B.-K."/>
        </authorList>
    </citation>
    <scope>NUCLEOTIDE SEQUENCE [LARGE SCALE GENOMIC DNA]</scope>
    <source>
        <strain evidence="1 2">ATCC 21782</strain>
    </source>
</reference>